<dbReference type="GO" id="GO:0050660">
    <property type="term" value="F:flavin adenine dinucleotide binding"/>
    <property type="evidence" value="ECO:0007669"/>
    <property type="project" value="TreeGrafter"/>
</dbReference>
<keyword evidence="5" id="KW-0521">NADP</keyword>
<dbReference type="GO" id="GO:0009851">
    <property type="term" value="P:auxin biosynthetic process"/>
    <property type="evidence" value="ECO:0007669"/>
    <property type="project" value="TreeGrafter"/>
</dbReference>
<reference evidence="7" key="1">
    <citation type="submission" date="2020-03" db="EMBL/GenBank/DDBJ databases">
        <title>Castanea mollissima Vanexum genome sequencing.</title>
        <authorList>
            <person name="Staton M."/>
        </authorList>
    </citation>
    <scope>NUCLEOTIDE SEQUENCE</scope>
    <source>
        <tissue evidence="7">Leaf</tissue>
    </source>
</reference>
<evidence type="ECO:0000256" key="3">
    <source>
        <dbReference type="ARBA" id="ARBA00022630"/>
    </source>
</evidence>
<keyword evidence="4" id="KW-0274">FAD</keyword>
<evidence type="ECO:0000256" key="5">
    <source>
        <dbReference type="ARBA" id="ARBA00022857"/>
    </source>
</evidence>
<protein>
    <submittedName>
        <fullName evidence="7">Uncharacterized protein</fullName>
    </submittedName>
</protein>
<dbReference type="EMBL" id="JRKL02004306">
    <property type="protein sequence ID" value="KAF3952897.1"/>
    <property type="molecule type" value="Genomic_DNA"/>
</dbReference>
<evidence type="ECO:0000313" key="8">
    <source>
        <dbReference type="Proteomes" id="UP000737018"/>
    </source>
</evidence>
<evidence type="ECO:0000313" key="7">
    <source>
        <dbReference type="EMBL" id="KAF3952897.1"/>
    </source>
</evidence>
<proteinExistence type="inferred from homology"/>
<dbReference type="PANTHER" id="PTHR43539:SF11">
    <property type="entry name" value="INDOLE-3-PYRUVATE MONOOXYGENASE YUCCA8-RELATED"/>
    <property type="match status" value="1"/>
</dbReference>
<dbReference type="PANTHER" id="PTHR43539">
    <property type="entry name" value="FLAVIN-BINDING MONOOXYGENASE-LIKE PROTEIN (AFU_ORTHOLOGUE AFUA_4G09220)"/>
    <property type="match status" value="1"/>
</dbReference>
<evidence type="ECO:0000256" key="6">
    <source>
        <dbReference type="ARBA" id="ARBA00023002"/>
    </source>
</evidence>
<comment type="caution">
    <text evidence="7">The sequence shown here is derived from an EMBL/GenBank/DDBJ whole genome shotgun (WGS) entry which is preliminary data.</text>
</comment>
<dbReference type="OrthoDB" id="66881at2759"/>
<evidence type="ECO:0000256" key="2">
    <source>
        <dbReference type="ARBA" id="ARBA00009183"/>
    </source>
</evidence>
<keyword evidence="6" id="KW-0560">Oxidoreductase</keyword>
<dbReference type="Proteomes" id="UP000737018">
    <property type="component" value="Unassembled WGS sequence"/>
</dbReference>
<organism evidence="7 8">
    <name type="scientific">Castanea mollissima</name>
    <name type="common">Chinese chestnut</name>
    <dbReference type="NCBI Taxonomy" id="60419"/>
    <lineage>
        <taxon>Eukaryota</taxon>
        <taxon>Viridiplantae</taxon>
        <taxon>Streptophyta</taxon>
        <taxon>Embryophyta</taxon>
        <taxon>Tracheophyta</taxon>
        <taxon>Spermatophyta</taxon>
        <taxon>Magnoliopsida</taxon>
        <taxon>eudicotyledons</taxon>
        <taxon>Gunneridae</taxon>
        <taxon>Pentapetalae</taxon>
        <taxon>rosids</taxon>
        <taxon>fabids</taxon>
        <taxon>Fagales</taxon>
        <taxon>Fagaceae</taxon>
        <taxon>Castanea</taxon>
    </lineage>
</organism>
<name>A0A8J4QJK6_9ROSI</name>
<dbReference type="InterPro" id="IPR050982">
    <property type="entry name" value="Auxin_biosynth/cation_transpt"/>
</dbReference>
<comment type="cofactor">
    <cofactor evidence="1">
        <name>FAD</name>
        <dbReference type="ChEBI" id="CHEBI:57692"/>
    </cofactor>
</comment>
<dbReference type="GO" id="GO:0004497">
    <property type="term" value="F:monooxygenase activity"/>
    <property type="evidence" value="ECO:0007669"/>
    <property type="project" value="TreeGrafter"/>
</dbReference>
<gene>
    <name evidence="7" type="ORF">CMV_021597</name>
</gene>
<evidence type="ECO:0000256" key="4">
    <source>
        <dbReference type="ARBA" id="ARBA00022827"/>
    </source>
</evidence>
<keyword evidence="3" id="KW-0285">Flavoprotein</keyword>
<evidence type="ECO:0000256" key="1">
    <source>
        <dbReference type="ARBA" id="ARBA00001974"/>
    </source>
</evidence>
<sequence>MVSAWKHWLNRLAVGPMQLKNIKGKTPALEICALSKIKSGAIKVVPGSKKFLSEQVELVNGEKLDIDSDGGKWLLAIVYRHNVTSWLQKEGEFFSRNSFPKAPFPNGSIKRSCWQHRLSAGLWL</sequence>
<comment type="similarity">
    <text evidence="2">Belongs to the FMO family.</text>
</comment>
<accession>A0A8J4QJK6</accession>
<dbReference type="AlphaFoldDB" id="A0A8J4QJK6"/>
<keyword evidence="8" id="KW-1185">Reference proteome</keyword>